<feature type="region of interest" description="Disordered" evidence="1">
    <location>
        <begin position="24"/>
        <end position="70"/>
    </location>
</feature>
<organism evidence="2 3">
    <name type="scientific">Afifella marina DSM 2698</name>
    <dbReference type="NCBI Taxonomy" id="1120955"/>
    <lineage>
        <taxon>Bacteria</taxon>
        <taxon>Pseudomonadati</taxon>
        <taxon>Pseudomonadota</taxon>
        <taxon>Alphaproteobacteria</taxon>
        <taxon>Hyphomicrobiales</taxon>
        <taxon>Afifellaceae</taxon>
        <taxon>Afifella</taxon>
    </lineage>
</organism>
<feature type="compositionally biased region" description="Basic and acidic residues" evidence="1">
    <location>
        <begin position="35"/>
        <end position="46"/>
    </location>
</feature>
<keyword evidence="3" id="KW-1185">Reference proteome</keyword>
<dbReference type="AlphaFoldDB" id="A0A1G5PB38"/>
<accession>A0A1G5PB38</accession>
<reference evidence="3" key="1">
    <citation type="submission" date="2016-10" db="EMBL/GenBank/DDBJ databases">
        <authorList>
            <person name="Varghese N."/>
            <person name="Submissions S."/>
        </authorList>
    </citation>
    <scope>NUCLEOTIDE SEQUENCE [LARGE SCALE GENOMIC DNA]</scope>
    <source>
        <strain evidence="3">DSM 2698</strain>
    </source>
</reference>
<gene>
    <name evidence="2" type="ORF">SAMN03080610_03624</name>
</gene>
<sequence length="281" mass="32540">MNTECSAKMRMLVSVLIADRSPRVWGNEQATPPEAARRETIRRPDTDITSTQHALKPNMTSISPGPRRCDSASRSNWKNVSQLVLHHTLYHYVIMSLRHCIQCNGAHRMMIMSGLFDDIGTYISEMKERAGRQSRTGGQSYTWKQCDLYPASGGMKEICISFSRNIRDISDSEMCVFRLARQHLSDQLGERGLYDISKAICLRGRPLIEFVEDDDGWIVEAEVDEQTRARLETRAREIFYASDRQEREQEWRDLIERLLRYAETRFGATEVGRIRNTWLQT</sequence>
<feature type="compositionally biased region" description="Polar residues" evidence="1">
    <location>
        <begin position="47"/>
        <end position="63"/>
    </location>
</feature>
<name>A0A1G5PB38_AFIMA</name>
<proteinExistence type="predicted"/>
<dbReference type="EMBL" id="FMVW01000013">
    <property type="protein sequence ID" value="SCZ46319.1"/>
    <property type="molecule type" value="Genomic_DNA"/>
</dbReference>
<dbReference type="Proteomes" id="UP000199347">
    <property type="component" value="Unassembled WGS sequence"/>
</dbReference>
<evidence type="ECO:0000313" key="2">
    <source>
        <dbReference type="EMBL" id="SCZ46319.1"/>
    </source>
</evidence>
<protein>
    <submittedName>
        <fullName evidence="2">Uncharacterized protein</fullName>
    </submittedName>
</protein>
<evidence type="ECO:0000256" key="1">
    <source>
        <dbReference type="SAM" id="MobiDB-lite"/>
    </source>
</evidence>
<evidence type="ECO:0000313" key="3">
    <source>
        <dbReference type="Proteomes" id="UP000199347"/>
    </source>
</evidence>